<feature type="compositionally biased region" description="Basic and acidic residues" evidence="2">
    <location>
        <begin position="787"/>
        <end position="800"/>
    </location>
</feature>
<reference evidence="3" key="2">
    <citation type="submission" date="2025-05" db="UniProtKB">
        <authorList>
            <consortium name="EnsemblMetazoa"/>
        </authorList>
    </citation>
    <scope>IDENTIFICATION</scope>
    <source>
        <strain evidence="3">Foshan</strain>
    </source>
</reference>
<feature type="region of interest" description="Disordered" evidence="2">
    <location>
        <begin position="977"/>
        <end position="1008"/>
    </location>
</feature>
<dbReference type="PANTHER" id="PTHR38563">
    <property type="entry name" value="FL(2)D-ASSOCIATED COMPLEX COMPONENT"/>
    <property type="match status" value="1"/>
</dbReference>
<dbReference type="Proteomes" id="UP000069940">
    <property type="component" value="Unassembled WGS sequence"/>
</dbReference>
<feature type="compositionally biased region" description="Low complexity" evidence="2">
    <location>
        <begin position="626"/>
        <end position="635"/>
    </location>
</feature>
<keyword evidence="4" id="KW-1185">Reference proteome</keyword>
<protein>
    <submittedName>
        <fullName evidence="3">Uncharacterized protein</fullName>
    </submittedName>
</protein>
<feature type="region of interest" description="Disordered" evidence="2">
    <location>
        <begin position="776"/>
        <end position="826"/>
    </location>
</feature>
<feature type="region of interest" description="Disordered" evidence="2">
    <location>
        <begin position="249"/>
        <end position="290"/>
    </location>
</feature>
<dbReference type="CDD" id="cd22249">
    <property type="entry name" value="UDM1_RNF168_RNF169-like"/>
    <property type="match status" value="1"/>
</dbReference>
<organism evidence="3 4">
    <name type="scientific">Aedes albopictus</name>
    <name type="common">Asian tiger mosquito</name>
    <name type="synonym">Stegomyia albopicta</name>
    <dbReference type="NCBI Taxonomy" id="7160"/>
    <lineage>
        <taxon>Eukaryota</taxon>
        <taxon>Metazoa</taxon>
        <taxon>Ecdysozoa</taxon>
        <taxon>Arthropoda</taxon>
        <taxon>Hexapoda</taxon>
        <taxon>Insecta</taxon>
        <taxon>Pterygota</taxon>
        <taxon>Neoptera</taxon>
        <taxon>Endopterygota</taxon>
        <taxon>Diptera</taxon>
        <taxon>Nematocera</taxon>
        <taxon>Culicoidea</taxon>
        <taxon>Culicidae</taxon>
        <taxon>Culicinae</taxon>
        <taxon>Aedini</taxon>
        <taxon>Aedes</taxon>
        <taxon>Stegomyia</taxon>
    </lineage>
</organism>
<dbReference type="EnsemblMetazoa" id="AALFPA23_015627.R22750">
    <property type="protein sequence ID" value="AALFPA23_015627.P22750"/>
    <property type="gene ID" value="AALFPA23_015627"/>
</dbReference>
<feature type="compositionally biased region" description="Pro residues" evidence="2">
    <location>
        <begin position="654"/>
        <end position="663"/>
    </location>
</feature>
<feature type="region of interest" description="Disordered" evidence="2">
    <location>
        <begin position="137"/>
        <end position="204"/>
    </location>
</feature>
<feature type="compositionally biased region" description="Polar residues" evidence="2">
    <location>
        <begin position="666"/>
        <end position="692"/>
    </location>
</feature>
<keyword evidence="1" id="KW-0175">Coiled coil</keyword>
<accession>A0ABM1Z6W5</accession>
<evidence type="ECO:0000313" key="3">
    <source>
        <dbReference type="EnsemblMetazoa" id="AALFPA23_015627.P22750"/>
    </source>
</evidence>
<evidence type="ECO:0000313" key="4">
    <source>
        <dbReference type="Proteomes" id="UP000069940"/>
    </source>
</evidence>
<feature type="compositionally biased region" description="Low complexity" evidence="2">
    <location>
        <begin position="593"/>
        <end position="608"/>
    </location>
</feature>
<name>A0ABM1Z6W5_AEDAL</name>
<sequence>MPNQQLQTTPMDNGTFRQPLPPNMMARPRMPGPAGGIRPQNPGMVQGPNGPVIRQQIIRTASGGQMLITQPMPQQQIMRQRMQLPNRPDGSFVGQLQPGGHVQSMGQPQIGQMQGALTSQTDQQNIALLAQRLAGEGDAHVPTASGAPANSPAVAQGTAQQTQPTSGGEGASEIPDSVSAELEKLEQEDNTGIGEVEGVGDILGGLGDDDDELLDSLTAEMGADFNILEYADPELDTTDGEKSNLLDSLELDEPEGEKSEDKAKSCTTGDPNKPETMDTDEKVDDSKIPRSTTIMQTTVMAATSSTVVSQQQLPTGVMVQSQQQMMQTQQMQTIQQQLTLQQQPQGVGQQQPTQLQQLISGGQPMGPQSQGPPQQLQQQLLAGQMKSVRPNILTPAQLQQIQQQMQQQVQQAAAMGKPMAVGTRLLSKEGAVGVVTPNNTVSVSIRTGALNDPRGQQLKLGHPAGMVQQNLIQGQQQTRIVQQIPGNRIIQTVANPNQPGQAPVGQSVLHQQLQQPTQQPAGAVPVSVPGQPPPPPYPEPPPPYPGSQSGAMPGAPAVNQDFETLLNNQQQQQQQPSQGPQGIQPLIPPGPGPINLMNQPGPIQQGPPQLGPPQLGPAHPGPIQPGPAQQVAPGPDNSNARQITAPPEDDLPPLIQPIPPVAKPNPSASMPSEDTSNQMVPGTVTVPSTSGETPVDGAASVRPPNEGVAPTTDASITAEAAEPGSVAAVSATTAAVTDKPVGEQAAPPPAEPMDEDNLSEISDDPDDILTREEEINQLNDPAAAGENKPRVGDSTVHEPGHPLNVGPDGMPPGPAQHSDGNSDLAAAGAGGALEVKDPKQAGKLHANKELKEEMDLDFEEISDGELEEENKFKGLGDALGVDWASLAQETRAKLKPEQTIPVSARNRWKAHHILLDIGISVRLAGEAYAQRVLTESKEKLREEIEEFKAAAEQQKVAAVKKEEEEQLFNGVRIKKEKLDEDEQKQQQSEQTVVKKEDSNENSEVSEQEANLADIDKILHPVASVHVAMRERARARRNLILCAAGPHSRALSARRDLEIRRQLCGFPPQECNERITEHQSTPTNPELHEMVMKLYQNTMQPNKIEVQ</sequence>
<feature type="region of interest" description="Disordered" evidence="2">
    <location>
        <begin position="1"/>
        <end position="25"/>
    </location>
</feature>
<feature type="compositionally biased region" description="Low complexity" evidence="2">
    <location>
        <begin position="725"/>
        <end position="737"/>
    </location>
</feature>
<feature type="coiled-coil region" evidence="1">
    <location>
        <begin position="930"/>
        <end position="964"/>
    </location>
</feature>
<dbReference type="InterPro" id="IPR040427">
    <property type="entry name" value="Flacc"/>
</dbReference>
<feature type="compositionally biased region" description="Polar residues" evidence="2">
    <location>
        <begin position="1"/>
        <end position="16"/>
    </location>
</feature>
<dbReference type="GeneID" id="115260696"/>
<reference evidence="4" key="1">
    <citation type="journal article" date="2015" name="Proc. Natl. Acad. Sci. U.S.A.">
        <title>Genome sequence of the Asian Tiger mosquito, Aedes albopictus, reveals insights into its biology, genetics, and evolution.</title>
        <authorList>
            <person name="Chen X.G."/>
            <person name="Jiang X."/>
            <person name="Gu J."/>
            <person name="Xu M."/>
            <person name="Wu Y."/>
            <person name="Deng Y."/>
            <person name="Zhang C."/>
            <person name="Bonizzoni M."/>
            <person name="Dermauw W."/>
            <person name="Vontas J."/>
            <person name="Armbruster P."/>
            <person name="Huang X."/>
            <person name="Yang Y."/>
            <person name="Zhang H."/>
            <person name="He W."/>
            <person name="Peng H."/>
            <person name="Liu Y."/>
            <person name="Wu K."/>
            <person name="Chen J."/>
            <person name="Lirakis M."/>
            <person name="Topalis P."/>
            <person name="Van Leeuwen T."/>
            <person name="Hall A.B."/>
            <person name="Jiang X."/>
            <person name="Thorpe C."/>
            <person name="Mueller R.L."/>
            <person name="Sun C."/>
            <person name="Waterhouse R.M."/>
            <person name="Yan G."/>
            <person name="Tu Z.J."/>
            <person name="Fang X."/>
            <person name="James A.A."/>
        </authorList>
    </citation>
    <scope>NUCLEOTIDE SEQUENCE [LARGE SCALE GENOMIC DNA]</scope>
    <source>
        <strain evidence="4">Foshan</strain>
    </source>
</reference>
<feature type="compositionally biased region" description="Acidic residues" evidence="2">
    <location>
        <begin position="752"/>
        <end position="764"/>
    </location>
</feature>
<feature type="region of interest" description="Disordered" evidence="2">
    <location>
        <begin position="494"/>
        <end position="764"/>
    </location>
</feature>
<feature type="compositionally biased region" description="Low complexity" evidence="2">
    <location>
        <begin position="504"/>
        <end position="529"/>
    </location>
</feature>
<feature type="compositionally biased region" description="Basic and acidic residues" evidence="2">
    <location>
        <begin position="272"/>
        <end position="288"/>
    </location>
</feature>
<feature type="compositionally biased region" description="Gly residues" evidence="2">
    <location>
        <begin position="195"/>
        <end position="204"/>
    </location>
</feature>
<feature type="compositionally biased region" description="Polar residues" evidence="2">
    <location>
        <begin position="157"/>
        <end position="166"/>
    </location>
</feature>
<feature type="compositionally biased region" description="Pro residues" evidence="2">
    <location>
        <begin position="530"/>
        <end position="545"/>
    </location>
</feature>
<dbReference type="RefSeq" id="XP_062699817.1">
    <property type="nucleotide sequence ID" value="XM_062843833.1"/>
</dbReference>
<proteinExistence type="predicted"/>
<evidence type="ECO:0000256" key="2">
    <source>
        <dbReference type="SAM" id="MobiDB-lite"/>
    </source>
</evidence>
<feature type="compositionally biased region" description="Low complexity" evidence="2">
    <location>
        <begin position="565"/>
        <end position="585"/>
    </location>
</feature>
<dbReference type="PANTHER" id="PTHR38563:SF1">
    <property type="entry name" value="FL(2)D-ASSOCIATED COMPLEX COMPONENT"/>
    <property type="match status" value="1"/>
</dbReference>
<feature type="compositionally biased region" description="Pro residues" evidence="2">
    <location>
        <begin position="609"/>
        <end position="625"/>
    </location>
</feature>
<evidence type="ECO:0000256" key="1">
    <source>
        <dbReference type="SAM" id="Coils"/>
    </source>
</evidence>